<dbReference type="Gene3D" id="3.30.470.10">
    <property type="match status" value="1"/>
</dbReference>
<evidence type="ECO:0000256" key="2">
    <source>
        <dbReference type="ARBA" id="ARBA00004824"/>
    </source>
</evidence>
<sequence length="221" mass="24149">MQGRIPEPVPDDLTVIETMRATHGRIALWPLHLARLRRDCAAVGYDLDEDAVARALAQLPRDADVRRARLTVDRAGRVALTHAKLPANPAHWNVVVSPLRLDSSDPWLAIKTSHRPIYDAARAALPADCDEAILMNERGDICEGTITSLFLRRGDRLLTPALSCGVLPGVLRASLLASGRAEEAVLTPGDLERGELFCGNALRGLIPARLRRDRSMQAGEH</sequence>
<keyword evidence="8" id="KW-0028">Amino-acid biosynthesis</keyword>
<evidence type="ECO:0000256" key="6">
    <source>
        <dbReference type="ARBA" id="ARBA00013053"/>
    </source>
</evidence>
<dbReference type="Gene3D" id="3.20.10.10">
    <property type="entry name" value="D-amino Acid Aminotransferase, subunit A, domain 2"/>
    <property type="match status" value="1"/>
</dbReference>
<evidence type="ECO:0000256" key="8">
    <source>
        <dbReference type="ARBA" id="ARBA00023304"/>
    </source>
</evidence>
<comment type="catalytic activity">
    <reaction evidence="10">
        <text>L-isoleucine + 2-oxoglutarate = (S)-3-methyl-2-oxopentanoate + L-glutamate</text>
        <dbReference type="Rhea" id="RHEA:24801"/>
        <dbReference type="ChEBI" id="CHEBI:16810"/>
        <dbReference type="ChEBI" id="CHEBI:29985"/>
        <dbReference type="ChEBI" id="CHEBI:35146"/>
        <dbReference type="ChEBI" id="CHEBI:58045"/>
        <dbReference type="EC" id="2.6.1.42"/>
    </reaction>
</comment>
<evidence type="ECO:0000256" key="10">
    <source>
        <dbReference type="ARBA" id="ARBA00048798"/>
    </source>
</evidence>
<comment type="similarity">
    <text evidence="5">Belongs to the class-IV pyridoxal-phosphate-dependent aminotransferase family.</text>
</comment>
<gene>
    <name evidence="12" type="ORF">JHW45_10475</name>
</gene>
<comment type="catalytic activity">
    <reaction evidence="11">
        <text>L-leucine + 2-oxoglutarate = 4-methyl-2-oxopentanoate + L-glutamate</text>
        <dbReference type="Rhea" id="RHEA:18321"/>
        <dbReference type="ChEBI" id="CHEBI:16810"/>
        <dbReference type="ChEBI" id="CHEBI:17865"/>
        <dbReference type="ChEBI" id="CHEBI:29985"/>
        <dbReference type="ChEBI" id="CHEBI:57427"/>
        <dbReference type="EC" id="2.6.1.42"/>
    </reaction>
</comment>
<dbReference type="Proteomes" id="UP001218412">
    <property type="component" value="Chromosome"/>
</dbReference>
<name>A0ABY7SRA6_9RHOB</name>
<evidence type="ECO:0000256" key="3">
    <source>
        <dbReference type="ARBA" id="ARBA00004931"/>
    </source>
</evidence>
<dbReference type="GO" id="GO:0008483">
    <property type="term" value="F:transaminase activity"/>
    <property type="evidence" value="ECO:0007669"/>
    <property type="project" value="UniProtKB-KW"/>
</dbReference>
<comment type="catalytic activity">
    <reaction evidence="9">
        <text>L-valine + 2-oxoglutarate = 3-methyl-2-oxobutanoate + L-glutamate</text>
        <dbReference type="Rhea" id="RHEA:24813"/>
        <dbReference type="ChEBI" id="CHEBI:11851"/>
        <dbReference type="ChEBI" id="CHEBI:16810"/>
        <dbReference type="ChEBI" id="CHEBI:29985"/>
        <dbReference type="ChEBI" id="CHEBI:57762"/>
        <dbReference type="EC" id="2.6.1.42"/>
    </reaction>
</comment>
<dbReference type="RefSeq" id="WP_272857657.1">
    <property type="nucleotide sequence ID" value="NZ_CP067134.1"/>
</dbReference>
<dbReference type="PANTHER" id="PTHR42743">
    <property type="entry name" value="AMINO-ACID AMINOTRANSFERASE"/>
    <property type="match status" value="1"/>
</dbReference>
<dbReference type="PANTHER" id="PTHR42743:SF11">
    <property type="entry name" value="AMINODEOXYCHORISMATE LYASE"/>
    <property type="match status" value="1"/>
</dbReference>
<evidence type="ECO:0000256" key="9">
    <source>
        <dbReference type="ARBA" id="ARBA00048212"/>
    </source>
</evidence>
<keyword evidence="12" id="KW-0808">Transferase</keyword>
<dbReference type="EMBL" id="CP067134">
    <property type="protein sequence ID" value="WCR09545.1"/>
    <property type="molecule type" value="Genomic_DNA"/>
</dbReference>
<organism evidence="12 13">
    <name type="scientific">Paracoccus stylophorae</name>
    <dbReference type="NCBI Taxonomy" id="659350"/>
    <lineage>
        <taxon>Bacteria</taxon>
        <taxon>Pseudomonadati</taxon>
        <taxon>Pseudomonadota</taxon>
        <taxon>Alphaproteobacteria</taxon>
        <taxon>Rhodobacterales</taxon>
        <taxon>Paracoccaceae</taxon>
        <taxon>Paracoccus</taxon>
    </lineage>
</organism>
<comment type="function">
    <text evidence="1">Acts on leucine, isoleucine and valine.</text>
</comment>
<dbReference type="InterPro" id="IPR001544">
    <property type="entry name" value="Aminotrans_IV"/>
</dbReference>
<comment type="pathway">
    <text evidence="2">Amino-acid biosynthesis; L-isoleucine biosynthesis; L-isoleucine from 2-oxobutanoate: step 4/4.</text>
</comment>
<evidence type="ECO:0000313" key="12">
    <source>
        <dbReference type="EMBL" id="WCR09545.1"/>
    </source>
</evidence>
<keyword evidence="13" id="KW-1185">Reference proteome</keyword>
<keyword evidence="8" id="KW-0100">Branched-chain amino acid biosynthesis</keyword>
<comment type="pathway">
    <text evidence="4">Amino-acid biosynthesis; L-leucine biosynthesis; L-leucine from 3-methyl-2-oxobutanoate: step 4/4.</text>
</comment>
<comment type="pathway">
    <text evidence="3">Amino-acid biosynthesis; L-valine biosynthesis; L-valine from pyruvate: step 4/4.</text>
</comment>
<dbReference type="EC" id="2.6.1.42" evidence="6"/>
<evidence type="ECO:0000313" key="13">
    <source>
        <dbReference type="Proteomes" id="UP001218412"/>
    </source>
</evidence>
<evidence type="ECO:0000256" key="7">
    <source>
        <dbReference type="ARBA" id="ARBA00014472"/>
    </source>
</evidence>
<evidence type="ECO:0000256" key="5">
    <source>
        <dbReference type="ARBA" id="ARBA00009320"/>
    </source>
</evidence>
<reference evidence="12 13" key="1">
    <citation type="submission" date="2021-01" db="EMBL/GenBank/DDBJ databases">
        <title>Biogeographic distribution of Paracoccus.</title>
        <authorList>
            <person name="Hollensteiner J."/>
            <person name="Leineberger J."/>
            <person name="Brinkhoff T."/>
            <person name="Daniel R."/>
        </authorList>
    </citation>
    <scope>NUCLEOTIDE SEQUENCE [LARGE SCALE GENOMIC DNA]</scope>
    <source>
        <strain evidence="12 13">LMG25392</strain>
    </source>
</reference>
<dbReference type="Pfam" id="PF01063">
    <property type="entry name" value="Aminotran_4"/>
    <property type="match status" value="1"/>
</dbReference>
<dbReference type="InterPro" id="IPR036038">
    <property type="entry name" value="Aminotransferase-like"/>
</dbReference>
<dbReference type="NCBIfam" id="NF005729">
    <property type="entry name" value="PRK07546.1-3"/>
    <property type="match status" value="1"/>
</dbReference>
<dbReference type="SUPFAM" id="SSF56752">
    <property type="entry name" value="D-aminoacid aminotransferase-like PLP-dependent enzymes"/>
    <property type="match status" value="1"/>
</dbReference>
<evidence type="ECO:0000256" key="1">
    <source>
        <dbReference type="ARBA" id="ARBA00003109"/>
    </source>
</evidence>
<protein>
    <recommendedName>
        <fullName evidence="7">Probable branched-chain-amino-acid aminotransferase</fullName>
        <ecNumber evidence="6">2.6.1.42</ecNumber>
    </recommendedName>
</protein>
<dbReference type="InterPro" id="IPR043132">
    <property type="entry name" value="BCAT-like_C"/>
</dbReference>
<keyword evidence="12" id="KW-0032">Aminotransferase</keyword>
<evidence type="ECO:0000256" key="11">
    <source>
        <dbReference type="ARBA" id="ARBA00049229"/>
    </source>
</evidence>
<evidence type="ECO:0000256" key="4">
    <source>
        <dbReference type="ARBA" id="ARBA00005072"/>
    </source>
</evidence>
<proteinExistence type="inferred from homology"/>
<accession>A0ABY7SRA6</accession>
<dbReference type="InterPro" id="IPR043131">
    <property type="entry name" value="BCAT-like_N"/>
</dbReference>
<dbReference type="InterPro" id="IPR050571">
    <property type="entry name" value="Class-IV_PLP-Dep_Aminotrnsfr"/>
</dbReference>